<feature type="compositionally biased region" description="Basic residues" evidence="1">
    <location>
        <begin position="12"/>
        <end position="24"/>
    </location>
</feature>
<name>A0A392M5F1_9FABA</name>
<protein>
    <submittedName>
        <fullName evidence="2">Uncharacterized protein</fullName>
    </submittedName>
</protein>
<feature type="region of interest" description="Disordered" evidence="1">
    <location>
        <begin position="1"/>
        <end position="56"/>
    </location>
</feature>
<evidence type="ECO:0000313" key="2">
    <source>
        <dbReference type="EMBL" id="MCH82313.1"/>
    </source>
</evidence>
<comment type="caution">
    <text evidence="2">The sequence shown here is derived from an EMBL/GenBank/DDBJ whole genome shotgun (WGS) entry which is preliminary data.</text>
</comment>
<dbReference type="EMBL" id="LXQA010003505">
    <property type="protein sequence ID" value="MCH82313.1"/>
    <property type="molecule type" value="Genomic_DNA"/>
</dbReference>
<accession>A0A392M5F1</accession>
<feature type="compositionally biased region" description="Polar residues" evidence="1">
    <location>
        <begin position="28"/>
        <end position="51"/>
    </location>
</feature>
<gene>
    <name evidence="2" type="ORF">A2U01_0003115</name>
</gene>
<proteinExistence type="predicted"/>
<dbReference type="AlphaFoldDB" id="A0A392M5F1"/>
<evidence type="ECO:0000256" key="1">
    <source>
        <dbReference type="SAM" id="MobiDB-lite"/>
    </source>
</evidence>
<sequence length="119" mass="13146">MTPFRSPYTWQRRAKRPSNQRSRHLLANPSSSATAPTNDAPITSSKQLSQARQDRMQILSSSADEQEFAITLGCRAPTSMNSTNKLYALVEHAISVSSTKSSLLCLAAMTWEASVLDWT</sequence>
<evidence type="ECO:0000313" key="3">
    <source>
        <dbReference type="Proteomes" id="UP000265520"/>
    </source>
</evidence>
<reference evidence="2 3" key="1">
    <citation type="journal article" date="2018" name="Front. Plant Sci.">
        <title>Red Clover (Trifolium pratense) and Zigzag Clover (T. medium) - A Picture of Genomic Similarities and Differences.</title>
        <authorList>
            <person name="Dluhosova J."/>
            <person name="Istvanek J."/>
            <person name="Nedelnik J."/>
            <person name="Repkova J."/>
        </authorList>
    </citation>
    <scope>NUCLEOTIDE SEQUENCE [LARGE SCALE GENOMIC DNA]</scope>
    <source>
        <strain evidence="3">cv. 10/8</strain>
        <tissue evidence="2">Leaf</tissue>
    </source>
</reference>
<keyword evidence="3" id="KW-1185">Reference proteome</keyword>
<dbReference type="Proteomes" id="UP000265520">
    <property type="component" value="Unassembled WGS sequence"/>
</dbReference>
<organism evidence="2 3">
    <name type="scientific">Trifolium medium</name>
    <dbReference type="NCBI Taxonomy" id="97028"/>
    <lineage>
        <taxon>Eukaryota</taxon>
        <taxon>Viridiplantae</taxon>
        <taxon>Streptophyta</taxon>
        <taxon>Embryophyta</taxon>
        <taxon>Tracheophyta</taxon>
        <taxon>Spermatophyta</taxon>
        <taxon>Magnoliopsida</taxon>
        <taxon>eudicotyledons</taxon>
        <taxon>Gunneridae</taxon>
        <taxon>Pentapetalae</taxon>
        <taxon>rosids</taxon>
        <taxon>fabids</taxon>
        <taxon>Fabales</taxon>
        <taxon>Fabaceae</taxon>
        <taxon>Papilionoideae</taxon>
        <taxon>50 kb inversion clade</taxon>
        <taxon>NPAAA clade</taxon>
        <taxon>Hologalegina</taxon>
        <taxon>IRL clade</taxon>
        <taxon>Trifolieae</taxon>
        <taxon>Trifolium</taxon>
    </lineage>
</organism>